<dbReference type="AlphaFoldDB" id="A0A2S5IWC0"/>
<dbReference type="PANTHER" id="PTHR43000">
    <property type="entry name" value="DTDP-D-GLUCOSE 4,6-DEHYDRATASE-RELATED"/>
    <property type="match status" value="1"/>
</dbReference>
<dbReference type="Proteomes" id="UP000239297">
    <property type="component" value="Unassembled WGS sequence"/>
</dbReference>
<proteinExistence type="inferred from homology"/>
<dbReference type="InterPro" id="IPR001509">
    <property type="entry name" value="Epimerase_deHydtase"/>
</dbReference>
<name>A0A2S5IWC0_9MICC</name>
<evidence type="ECO:0000256" key="1">
    <source>
        <dbReference type="ARBA" id="ARBA00007637"/>
    </source>
</evidence>
<reference evidence="3 4" key="1">
    <citation type="journal article" date="2014" name="Int. J. Syst. Evol. Microbiol.">
        <title>Arthrobacter pityocampae sp. nov., isolated from Thaumetopoea pityocampa (Lep., Thaumetopoeidae).</title>
        <authorList>
            <person name="Ince I.A."/>
            <person name="Demirbag Z."/>
            <person name="Kati H."/>
        </authorList>
    </citation>
    <scope>NUCLEOTIDE SEQUENCE [LARGE SCALE GENOMIC DNA]</scope>
    <source>
        <strain evidence="3 4">Tp2</strain>
    </source>
</reference>
<dbReference type="Gene3D" id="3.40.50.720">
    <property type="entry name" value="NAD(P)-binding Rossmann-like Domain"/>
    <property type="match status" value="1"/>
</dbReference>
<dbReference type="EMBL" id="PRKW01000005">
    <property type="protein sequence ID" value="PPB48830.1"/>
    <property type="molecule type" value="Genomic_DNA"/>
</dbReference>
<sequence length="333" mass="36431">MQGLKVLFIGGSGIISAHCTRQAVEAGMDVYLLNRGISNLRQVPEGVTTFVADSRDKQAVLDAIIGHNFDCVVSWVNFTPEQVKQDIEIFAGRTGQYVFISSASAYQTPPTHMPVLESTPLKNPFWEYSRNKIACEDLLTAAYREEGFPITIVRPSHTYDETMIPFDGGWTIVERMRAGRPVIVPGDGTSLWTITHSRDFARGFTGLLGNTSAIGEAVHITGQETPSWNQIYTLVATAAGVPDPVLVHVASESIAEADPEWGAGLLGDKSHTMIFDNTKIRSLVPGFTAGIPFSQGAREMVAWHDSDPTRRTVDAHMDALMDRLAEAYAPRPL</sequence>
<evidence type="ECO:0000313" key="3">
    <source>
        <dbReference type="EMBL" id="PPB48830.1"/>
    </source>
</evidence>
<feature type="domain" description="Rhodanese" evidence="2">
    <location>
        <begin position="5"/>
        <end position="49"/>
    </location>
</feature>
<organism evidence="3 4">
    <name type="scientific">Arthrobacter pityocampae</name>
    <dbReference type="NCBI Taxonomy" id="547334"/>
    <lineage>
        <taxon>Bacteria</taxon>
        <taxon>Bacillati</taxon>
        <taxon>Actinomycetota</taxon>
        <taxon>Actinomycetes</taxon>
        <taxon>Micrococcales</taxon>
        <taxon>Micrococcaceae</taxon>
        <taxon>Arthrobacter</taxon>
    </lineage>
</organism>
<dbReference type="InterPro" id="IPR001763">
    <property type="entry name" value="Rhodanese-like_dom"/>
</dbReference>
<dbReference type="OrthoDB" id="9776016at2"/>
<gene>
    <name evidence="3" type="ORF">C4K88_12415</name>
</gene>
<evidence type="ECO:0000313" key="4">
    <source>
        <dbReference type="Proteomes" id="UP000239297"/>
    </source>
</evidence>
<protein>
    <submittedName>
        <fullName evidence="3">NAD-dependent dehydratase</fullName>
    </submittedName>
</protein>
<keyword evidence="4" id="KW-1185">Reference proteome</keyword>
<accession>A0A2S5IWC0</accession>
<dbReference type="SUPFAM" id="SSF51735">
    <property type="entry name" value="NAD(P)-binding Rossmann-fold domains"/>
    <property type="match status" value="1"/>
</dbReference>
<dbReference type="InterPro" id="IPR036291">
    <property type="entry name" value="NAD(P)-bd_dom_sf"/>
</dbReference>
<evidence type="ECO:0000259" key="2">
    <source>
        <dbReference type="PROSITE" id="PS50206"/>
    </source>
</evidence>
<dbReference type="PROSITE" id="PS50206">
    <property type="entry name" value="RHODANESE_3"/>
    <property type="match status" value="1"/>
</dbReference>
<comment type="caution">
    <text evidence="3">The sequence shown here is derived from an EMBL/GenBank/DDBJ whole genome shotgun (WGS) entry which is preliminary data.</text>
</comment>
<comment type="similarity">
    <text evidence="1">Belongs to the NAD(P)-dependent epimerase/dehydratase family.</text>
</comment>
<dbReference type="Pfam" id="PF01370">
    <property type="entry name" value="Epimerase"/>
    <property type="match status" value="1"/>
</dbReference>